<sequence>MPSLEAVINNNFCVIGYGMVGKATAVLFHVKKHFDVNKTRSNISLREAAKCKFVFICLPTPEKAGKYQVDGIIKTIENIESYGNSAIYIIRSTVYPGFANEIQKNLKINRIVSNPEFLSEDTWKKDVKYPPFVLIGGISKDSVNQVRKIYKIRVGNVPIVVTDNTTAELAKLAMNSYFATKVIFANQVYDYANKIDANYETIKNIMESHPFGPKNHFTIWYKGKRGVNGNCLPKDSKAMAHYSGSVLMKTIINLNKNLIKKKLK</sequence>
<evidence type="ECO:0000313" key="5">
    <source>
        <dbReference type="Proteomes" id="UP000034231"/>
    </source>
</evidence>
<dbReference type="GO" id="GO:0016616">
    <property type="term" value="F:oxidoreductase activity, acting on the CH-OH group of donors, NAD or NADP as acceptor"/>
    <property type="evidence" value="ECO:0007669"/>
    <property type="project" value="InterPro"/>
</dbReference>
<accession>A0A0G0KGY1</accession>
<evidence type="ECO:0000313" key="4">
    <source>
        <dbReference type="EMBL" id="KKQ48424.1"/>
    </source>
</evidence>
<evidence type="ECO:0000259" key="3">
    <source>
        <dbReference type="Pfam" id="PF03721"/>
    </source>
</evidence>
<dbReference type="Proteomes" id="UP000034231">
    <property type="component" value="Unassembled WGS sequence"/>
</dbReference>
<feature type="domain" description="UDP-glucose/GDP-mannose dehydrogenase N-terminal" evidence="3">
    <location>
        <begin position="32"/>
        <end position="148"/>
    </location>
</feature>
<organism evidence="4 5">
    <name type="scientific">Candidatus Shapirobacteria bacterium GW2011_GWE1_38_10</name>
    <dbReference type="NCBI Taxonomy" id="1618488"/>
    <lineage>
        <taxon>Bacteria</taxon>
        <taxon>Candidatus Shapironibacteriota</taxon>
    </lineage>
</organism>
<dbReference type="Gene3D" id="1.10.1040.10">
    <property type="entry name" value="N-(1-d-carboxylethyl)-l-norvaline Dehydrogenase, domain 2"/>
    <property type="match status" value="1"/>
</dbReference>
<dbReference type="Gene3D" id="3.40.50.720">
    <property type="entry name" value="NAD(P)-binding Rossmann-like Domain"/>
    <property type="match status" value="1"/>
</dbReference>
<dbReference type="InterPro" id="IPR008927">
    <property type="entry name" value="6-PGluconate_DH-like_C_sf"/>
</dbReference>
<dbReference type="InterPro" id="IPR014026">
    <property type="entry name" value="UDP-Glc/GDP-Man_DH_dimer"/>
</dbReference>
<dbReference type="SUPFAM" id="SSF51735">
    <property type="entry name" value="NAD(P)-binding Rossmann-fold domains"/>
    <property type="match status" value="1"/>
</dbReference>
<proteinExistence type="inferred from homology"/>
<evidence type="ECO:0000259" key="2">
    <source>
        <dbReference type="Pfam" id="PF00984"/>
    </source>
</evidence>
<dbReference type="PANTHER" id="PTHR43750">
    <property type="entry name" value="UDP-GLUCOSE 6-DEHYDROGENASE TUAD"/>
    <property type="match status" value="1"/>
</dbReference>
<protein>
    <submittedName>
        <fullName evidence="4">UDP-glucose dehydrogenase</fullName>
    </submittedName>
</protein>
<dbReference type="GO" id="GO:0051287">
    <property type="term" value="F:NAD binding"/>
    <property type="evidence" value="ECO:0007669"/>
    <property type="project" value="InterPro"/>
</dbReference>
<dbReference type="AlphaFoldDB" id="A0A0G0KGY1"/>
<dbReference type="InterPro" id="IPR001732">
    <property type="entry name" value="UDP-Glc/GDP-Man_DH_N"/>
</dbReference>
<gene>
    <name evidence="4" type="ORF">US68_C0033G0001</name>
</gene>
<dbReference type="InterPro" id="IPR036291">
    <property type="entry name" value="NAD(P)-bd_dom_sf"/>
</dbReference>
<comment type="caution">
    <text evidence="4">The sequence shown here is derived from an EMBL/GenBank/DDBJ whole genome shotgun (WGS) entry which is preliminary data.</text>
</comment>
<reference evidence="4 5" key="1">
    <citation type="journal article" date="2015" name="Nature">
        <title>rRNA introns, odd ribosomes, and small enigmatic genomes across a large radiation of phyla.</title>
        <authorList>
            <person name="Brown C.T."/>
            <person name="Hug L.A."/>
            <person name="Thomas B.C."/>
            <person name="Sharon I."/>
            <person name="Castelle C.J."/>
            <person name="Singh A."/>
            <person name="Wilkins M.J."/>
            <person name="Williams K.H."/>
            <person name="Banfield J.F."/>
        </authorList>
    </citation>
    <scope>NUCLEOTIDE SEQUENCE [LARGE SCALE GENOMIC DNA]</scope>
</reference>
<name>A0A0G0KGY1_9BACT</name>
<feature type="domain" description="UDP-glucose/GDP-mannose dehydrogenase dimerisation" evidence="2">
    <location>
        <begin position="166"/>
        <end position="246"/>
    </location>
</feature>
<dbReference type="PANTHER" id="PTHR43750:SF3">
    <property type="entry name" value="UDP-GLUCOSE 6-DEHYDROGENASE TUAD"/>
    <property type="match status" value="1"/>
</dbReference>
<dbReference type="InterPro" id="IPR013328">
    <property type="entry name" value="6PGD_dom2"/>
</dbReference>
<evidence type="ECO:0000256" key="1">
    <source>
        <dbReference type="ARBA" id="ARBA00006601"/>
    </source>
</evidence>
<dbReference type="EMBL" id="LBTX01000033">
    <property type="protein sequence ID" value="KKQ48424.1"/>
    <property type="molecule type" value="Genomic_DNA"/>
</dbReference>
<comment type="similarity">
    <text evidence="1">Belongs to the UDP-glucose/GDP-mannose dehydrogenase family.</text>
</comment>
<dbReference type="Pfam" id="PF03721">
    <property type="entry name" value="UDPG_MGDP_dh_N"/>
    <property type="match status" value="1"/>
</dbReference>
<dbReference type="Pfam" id="PF00984">
    <property type="entry name" value="UDPG_MGDP_dh"/>
    <property type="match status" value="1"/>
</dbReference>
<dbReference type="SUPFAM" id="SSF48179">
    <property type="entry name" value="6-phosphogluconate dehydrogenase C-terminal domain-like"/>
    <property type="match status" value="1"/>
</dbReference>